<evidence type="ECO:0000313" key="2">
    <source>
        <dbReference type="EMBL" id="XBX78460.1"/>
    </source>
</evidence>
<feature type="transmembrane region" description="Helical" evidence="1">
    <location>
        <begin position="114"/>
        <end position="135"/>
    </location>
</feature>
<feature type="transmembrane region" description="Helical" evidence="1">
    <location>
        <begin position="75"/>
        <end position="94"/>
    </location>
</feature>
<dbReference type="RefSeq" id="WP_350351727.1">
    <property type="nucleotide sequence ID" value="NZ_CP158357.1"/>
</dbReference>
<keyword evidence="1" id="KW-1133">Transmembrane helix</keyword>
<proteinExistence type="predicted"/>
<gene>
    <name evidence="2" type="ORF">ABS642_21565</name>
</gene>
<dbReference type="AlphaFoldDB" id="A0AAU7VW57"/>
<feature type="transmembrane region" description="Helical" evidence="1">
    <location>
        <begin position="21"/>
        <end position="39"/>
    </location>
</feature>
<accession>A0AAU7VW57</accession>
<evidence type="ECO:0000256" key="1">
    <source>
        <dbReference type="SAM" id="Phobius"/>
    </source>
</evidence>
<feature type="transmembrane region" description="Helical" evidence="1">
    <location>
        <begin position="176"/>
        <end position="198"/>
    </location>
</feature>
<protein>
    <submittedName>
        <fullName evidence="2">Uncharacterized protein</fullName>
    </submittedName>
</protein>
<feature type="transmembrane region" description="Helical" evidence="1">
    <location>
        <begin position="45"/>
        <end position="63"/>
    </location>
</feature>
<feature type="transmembrane region" description="Helical" evidence="1">
    <location>
        <begin position="210"/>
        <end position="231"/>
    </location>
</feature>
<name>A0AAU7VW57_9MICO</name>
<reference evidence="2" key="1">
    <citation type="submission" date="2024-06" db="EMBL/GenBank/DDBJ databases">
        <title>Draft genome sequence of Microbacterium sp. strain A8/3-1, isolated from Oxytropis tragacanthoides Fisch. ex DC. Root nodules in the Altai region of Russia.</title>
        <authorList>
            <person name="Sazanova A."/>
            <person name="Guro P."/>
            <person name="Kuznetsova I."/>
            <person name="Belimov A."/>
            <person name="Safronova V."/>
        </authorList>
    </citation>
    <scope>NUCLEOTIDE SEQUENCE</scope>
    <source>
        <strain evidence="2">A8/3-1</strain>
    </source>
</reference>
<keyword evidence="1" id="KW-0472">Membrane</keyword>
<keyword evidence="1" id="KW-0812">Transmembrane</keyword>
<dbReference type="EMBL" id="CP158357">
    <property type="protein sequence ID" value="XBX78460.1"/>
    <property type="molecule type" value="Genomic_DNA"/>
</dbReference>
<organism evidence="2">
    <name type="scientific">Microbacterium sp. A8/3-1</name>
    <dbReference type="NCBI Taxonomy" id="3160749"/>
    <lineage>
        <taxon>Bacteria</taxon>
        <taxon>Bacillati</taxon>
        <taxon>Actinomycetota</taxon>
        <taxon>Actinomycetes</taxon>
        <taxon>Micrococcales</taxon>
        <taxon>Microbacteriaceae</taxon>
        <taxon>Microbacterium</taxon>
    </lineage>
</organism>
<sequence length="335" mass="36576">MSEPTTDAAVRATVGRKLIRNPLLWGALLLLGAIVATLAGDDLSFFPMLLMLVGGWFFGFAFVNATLRMTPSRNGAYLHIGVAVVLGATVAFVVEYGSELLEPLPEWVSGVAVVLQIAAIPATGWIWLGLLSRVTDALTRRERRKHPLPTTVEWEREESGDGSSVRINGIPLRMKALTGAIVGIVIVFGLFGTLLLIAFDDFVLRLGPRLMIIVVGALIALPVYLALTAVLRRRMVACVIAFGNDELRVRVGEADHVVPFRDLEFLLWRSRSDYARIEVRGAGVDLSVVAGLAKPPAGRTAELPVLPRRVFRRLELAGLSVKRARRGEIITFTRP</sequence>